<name>A0A554JA70_9BACT</name>
<protein>
    <submittedName>
        <fullName evidence="4">Chemotaxis protein CheY</fullName>
    </submittedName>
</protein>
<sequence>MTGIMVIEDDLDLRQLYQELLTHAGFRQISFGDGGSALSALSTLKPLPQLIILDFMLPEMNGQQFLEKLSQLTQLASIPVVIVSALGPEDPAIVAASHHPLVKQVFNKQALSDGRLVTWLKNFSSPNS</sequence>
<feature type="domain" description="Response regulatory" evidence="3">
    <location>
        <begin position="3"/>
        <end position="118"/>
    </location>
</feature>
<dbReference type="SMART" id="SM00448">
    <property type="entry name" value="REC"/>
    <property type="match status" value="1"/>
</dbReference>
<gene>
    <name evidence="4" type="ORF">CEO22_555</name>
</gene>
<dbReference type="SUPFAM" id="SSF52172">
    <property type="entry name" value="CheY-like"/>
    <property type="match status" value="1"/>
</dbReference>
<dbReference type="Gene3D" id="3.40.50.2300">
    <property type="match status" value="1"/>
</dbReference>
<dbReference type="PROSITE" id="PS50110">
    <property type="entry name" value="RESPONSE_REGULATORY"/>
    <property type="match status" value="1"/>
</dbReference>
<dbReference type="InterPro" id="IPR001789">
    <property type="entry name" value="Sig_transdc_resp-reg_receiver"/>
</dbReference>
<organism evidence="4 5">
    <name type="scientific">Candidatus Berkelbacteria bacterium Gr01-1014_85</name>
    <dbReference type="NCBI Taxonomy" id="2017150"/>
    <lineage>
        <taxon>Bacteria</taxon>
        <taxon>Candidatus Berkelbacteria</taxon>
    </lineage>
</organism>
<dbReference type="PANTHER" id="PTHR44591">
    <property type="entry name" value="STRESS RESPONSE REGULATOR PROTEIN 1"/>
    <property type="match status" value="1"/>
</dbReference>
<dbReference type="InterPro" id="IPR011006">
    <property type="entry name" value="CheY-like_superfamily"/>
</dbReference>
<accession>A0A554JA70</accession>
<dbReference type="Proteomes" id="UP000316253">
    <property type="component" value="Unassembled WGS sequence"/>
</dbReference>
<dbReference type="AlphaFoldDB" id="A0A554JA70"/>
<evidence type="ECO:0000259" key="3">
    <source>
        <dbReference type="PROSITE" id="PS50110"/>
    </source>
</evidence>
<dbReference type="CDD" id="cd00156">
    <property type="entry name" value="REC"/>
    <property type="match status" value="1"/>
</dbReference>
<dbReference type="EMBL" id="VMFD01000056">
    <property type="protein sequence ID" value="TSC65232.1"/>
    <property type="molecule type" value="Genomic_DNA"/>
</dbReference>
<evidence type="ECO:0000256" key="1">
    <source>
        <dbReference type="ARBA" id="ARBA00022553"/>
    </source>
</evidence>
<reference evidence="4 5" key="1">
    <citation type="submission" date="2017-08" db="EMBL/GenBank/DDBJ databases">
        <title>Mechanisms for carbon and nitrogen cycling indicate functional differentiation within the Candidate Phyla Radiation.</title>
        <authorList>
            <person name="Danczak R.E."/>
            <person name="Johnston M.D."/>
            <person name="Kenah C."/>
            <person name="Slattery M."/>
            <person name="Wrighton K.C."/>
            <person name="Wilkins M.J."/>
        </authorList>
    </citation>
    <scope>NUCLEOTIDE SEQUENCE [LARGE SCALE GENOMIC DNA]</scope>
    <source>
        <strain evidence="4">Gr01-1014_85</strain>
    </source>
</reference>
<dbReference type="InterPro" id="IPR050595">
    <property type="entry name" value="Bact_response_regulator"/>
</dbReference>
<proteinExistence type="predicted"/>
<evidence type="ECO:0000313" key="4">
    <source>
        <dbReference type="EMBL" id="TSC65232.1"/>
    </source>
</evidence>
<keyword evidence="1 2" id="KW-0597">Phosphoprotein</keyword>
<dbReference type="Pfam" id="PF00072">
    <property type="entry name" value="Response_reg"/>
    <property type="match status" value="1"/>
</dbReference>
<feature type="modified residue" description="4-aspartylphosphate" evidence="2">
    <location>
        <position position="54"/>
    </location>
</feature>
<dbReference type="PANTHER" id="PTHR44591:SF3">
    <property type="entry name" value="RESPONSE REGULATORY DOMAIN-CONTAINING PROTEIN"/>
    <property type="match status" value="1"/>
</dbReference>
<comment type="caution">
    <text evidence="4">The sequence shown here is derived from an EMBL/GenBank/DDBJ whole genome shotgun (WGS) entry which is preliminary data.</text>
</comment>
<evidence type="ECO:0000313" key="5">
    <source>
        <dbReference type="Proteomes" id="UP000316253"/>
    </source>
</evidence>
<dbReference type="GO" id="GO:0000160">
    <property type="term" value="P:phosphorelay signal transduction system"/>
    <property type="evidence" value="ECO:0007669"/>
    <property type="project" value="InterPro"/>
</dbReference>
<evidence type="ECO:0000256" key="2">
    <source>
        <dbReference type="PROSITE-ProRule" id="PRU00169"/>
    </source>
</evidence>